<gene>
    <name evidence="1" type="ORF">LCGC14_1725800</name>
</gene>
<dbReference type="SUPFAM" id="SSF49899">
    <property type="entry name" value="Concanavalin A-like lectins/glucanases"/>
    <property type="match status" value="1"/>
</dbReference>
<dbReference type="Gene3D" id="2.60.120.200">
    <property type="match status" value="1"/>
</dbReference>
<evidence type="ECO:0000313" key="1">
    <source>
        <dbReference type="EMBL" id="KKM08251.1"/>
    </source>
</evidence>
<dbReference type="EMBL" id="LAZR01015592">
    <property type="protein sequence ID" value="KKM08251.1"/>
    <property type="molecule type" value="Genomic_DNA"/>
</dbReference>
<name>A0A0F9JRR1_9ZZZZ</name>
<feature type="non-terminal residue" evidence="1">
    <location>
        <position position="1"/>
    </location>
</feature>
<reference evidence="1" key="1">
    <citation type="journal article" date="2015" name="Nature">
        <title>Complex archaea that bridge the gap between prokaryotes and eukaryotes.</title>
        <authorList>
            <person name="Spang A."/>
            <person name="Saw J.H."/>
            <person name="Jorgensen S.L."/>
            <person name="Zaremba-Niedzwiedzka K."/>
            <person name="Martijn J."/>
            <person name="Lind A.E."/>
            <person name="van Eijk R."/>
            <person name="Schleper C."/>
            <person name="Guy L."/>
            <person name="Ettema T.J."/>
        </authorList>
    </citation>
    <scope>NUCLEOTIDE SEQUENCE</scope>
</reference>
<comment type="caution">
    <text evidence="1">The sequence shown here is derived from an EMBL/GenBank/DDBJ whole genome shotgun (WGS) entry which is preliminary data.</text>
</comment>
<dbReference type="InterPro" id="IPR013320">
    <property type="entry name" value="ConA-like_dom_sf"/>
</dbReference>
<organism evidence="1">
    <name type="scientific">marine sediment metagenome</name>
    <dbReference type="NCBI Taxonomy" id="412755"/>
    <lineage>
        <taxon>unclassified sequences</taxon>
        <taxon>metagenomes</taxon>
        <taxon>ecological metagenomes</taxon>
    </lineage>
</organism>
<proteinExistence type="predicted"/>
<dbReference type="AlphaFoldDB" id="A0A0F9JRR1"/>
<sequence length="83" mass="9327">KSGSFISVENLTAPVYIGRYDTKYANGLIDNVMFFGAELTPDEVHILFNAGSGTENVCELDQEICPRRSNLSVHAQRRRFEFA</sequence>
<protein>
    <submittedName>
        <fullName evidence="1">Uncharacterized protein</fullName>
    </submittedName>
</protein>
<accession>A0A0F9JRR1</accession>